<accession>A0ABQ6MQ72</accession>
<protein>
    <submittedName>
        <fullName evidence="2">Uncharacterized protein</fullName>
    </submittedName>
</protein>
<evidence type="ECO:0000256" key="1">
    <source>
        <dbReference type="SAM" id="MobiDB-lite"/>
    </source>
</evidence>
<feature type="region of interest" description="Disordered" evidence="1">
    <location>
        <begin position="269"/>
        <end position="321"/>
    </location>
</feature>
<evidence type="ECO:0000313" key="2">
    <source>
        <dbReference type="EMBL" id="GMI30578.1"/>
    </source>
</evidence>
<feature type="region of interest" description="Disordered" evidence="1">
    <location>
        <begin position="158"/>
        <end position="184"/>
    </location>
</feature>
<organism evidence="2 3">
    <name type="scientific">Tetraparma gracilis</name>
    <dbReference type="NCBI Taxonomy" id="2962635"/>
    <lineage>
        <taxon>Eukaryota</taxon>
        <taxon>Sar</taxon>
        <taxon>Stramenopiles</taxon>
        <taxon>Ochrophyta</taxon>
        <taxon>Bolidophyceae</taxon>
        <taxon>Parmales</taxon>
        <taxon>Triparmaceae</taxon>
        <taxon>Tetraparma</taxon>
    </lineage>
</organism>
<proteinExistence type="predicted"/>
<dbReference type="EMBL" id="BRYB01000470">
    <property type="protein sequence ID" value="GMI30578.1"/>
    <property type="molecule type" value="Genomic_DNA"/>
</dbReference>
<feature type="compositionally biased region" description="Pro residues" evidence="1">
    <location>
        <begin position="109"/>
        <end position="126"/>
    </location>
</feature>
<feature type="compositionally biased region" description="Low complexity" evidence="1">
    <location>
        <begin position="282"/>
        <end position="302"/>
    </location>
</feature>
<sequence>MPHPPTTPSISLLCVFLSSTINHLDQSASVLLFSLQHPSVHLRLSKNTASVITQLHSVSPRPGDVLLISDLRPDPLKAPPPSSDRTSPLHLTHDAWSASPRPFILRVPIPAPSSPLPSHPPAPPSPSLTQVADSSPHLNSLISGSDIRELLAAFRRAHPDTSPFDPASAATKPRSISEATSRPVPPSSALLSTFTCRITSTRTIPIIKEAYGTRLPLHSKAFEVVVEDGSSIHDALVIHGLPKHAFDALKRAHARNSWVTITNVLTSASTPDSNARASFADSTGTSSSGVVGVATPSSSVSIVPPPPPPPSAVPVHSPPSYGATTTTSSPILSVFVPSLDASLTRSSLPLLRSALASLPASLLHFPSADPQSYRPLTLTLRNPRPSPPHLVCTVPPAVVADLFLSLPPSHPSVPELLLGMLDEDAAPDFLWSLEEVEREKVGRGGGEWRVEEVRLERLDVS</sequence>
<comment type="caution">
    <text evidence="2">The sequence shown here is derived from an EMBL/GenBank/DDBJ whole genome shotgun (WGS) entry which is preliminary data.</text>
</comment>
<keyword evidence="3" id="KW-1185">Reference proteome</keyword>
<feature type="region of interest" description="Disordered" evidence="1">
    <location>
        <begin position="109"/>
        <end position="136"/>
    </location>
</feature>
<evidence type="ECO:0000313" key="3">
    <source>
        <dbReference type="Proteomes" id="UP001165060"/>
    </source>
</evidence>
<feature type="region of interest" description="Disordered" evidence="1">
    <location>
        <begin position="72"/>
        <end position="92"/>
    </location>
</feature>
<feature type="compositionally biased region" description="Pro residues" evidence="1">
    <location>
        <begin position="303"/>
        <end position="312"/>
    </location>
</feature>
<gene>
    <name evidence="2" type="ORF">TeGR_g2129</name>
</gene>
<dbReference type="Proteomes" id="UP001165060">
    <property type="component" value="Unassembled WGS sequence"/>
</dbReference>
<reference evidence="2 3" key="1">
    <citation type="journal article" date="2023" name="Commun. Biol.">
        <title>Genome analysis of Parmales, the sister group of diatoms, reveals the evolutionary specialization of diatoms from phago-mixotrophs to photoautotrophs.</title>
        <authorList>
            <person name="Ban H."/>
            <person name="Sato S."/>
            <person name="Yoshikawa S."/>
            <person name="Yamada K."/>
            <person name="Nakamura Y."/>
            <person name="Ichinomiya M."/>
            <person name="Sato N."/>
            <person name="Blanc-Mathieu R."/>
            <person name="Endo H."/>
            <person name="Kuwata A."/>
            <person name="Ogata H."/>
        </authorList>
    </citation>
    <scope>NUCLEOTIDE SEQUENCE [LARGE SCALE GENOMIC DNA]</scope>
</reference>
<name>A0ABQ6MQ72_9STRA</name>